<keyword evidence="2" id="KW-0732">Signal</keyword>
<sequence>MKYTRKMVLRLTLISFLLSGCSGHMPLLDSTSALTSPSPSSGKTPQEAPLAEDVQNLREMQLVMLFQGLIRMDRLDSLTITAKQAEAILPYVRKSMDEGSITESEQKQVINGLTLSQRTFLDEQSKQMKKRMAERMDNLGEEVSSEEREKRINAFIQKRKAERQVEAGMMTDRGNGEFQLFDQRSMGISVEQQLMELLTSKHD</sequence>
<dbReference type="RefSeq" id="WP_171692633.1">
    <property type="nucleotide sequence ID" value="NZ_WHOC01000157.1"/>
</dbReference>
<reference evidence="3 4" key="1">
    <citation type="submission" date="2019-10" db="EMBL/GenBank/DDBJ databases">
        <title>Description of Paenibacillus choica sp. nov.</title>
        <authorList>
            <person name="Carlier A."/>
            <person name="Qi S."/>
        </authorList>
    </citation>
    <scope>NUCLEOTIDE SEQUENCE [LARGE SCALE GENOMIC DNA]</scope>
    <source>
        <strain evidence="3 4">LMG 31460</strain>
    </source>
</reference>
<feature type="signal peptide" evidence="2">
    <location>
        <begin position="1"/>
        <end position="24"/>
    </location>
</feature>
<protein>
    <recommendedName>
        <fullName evidence="5">Lipoprotein</fullName>
    </recommendedName>
</protein>
<gene>
    <name evidence="3" type="ORF">GC102_28945</name>
</gene>
<feature type="compositionally biased region" description="Low complexity" evidence="1">
    <location>
        <begin position="30"/>
        <end position="41"/>
    </location>
</feature>
<dbReference type="PROSITE" id="PS51257">
    <property type="entry name" value="PROKAR_LIPOPROTEIN"/>
    <property type="match status" value="1"/>
</dbReference>
<evidence type="ECO:0000256" key="1">
    <source>
        <dbReference type="SAM" id="MobiDB-lite"/>
    </source>
</evidence>
<evidence type="ECO:0008006" key="5">
    <source>
        <dbReference type="Google" id="ProtNLM"/>
    </source>
</evidence>
<dbReference type="EMBL" id="WHOC01000157">
    <property type="protein sequence ID" value="NOU89748.1"/>
    <property type="molecule type" value="Genomic_DNA"/>
</dbReference>
<name>A0ABX1Z8Y3_9BACL</name>
<comment type="caution">
    <text evidence="3">The sequence shown here is derived from an EMBL/GenBank/DDBJ whole genome shotgun (WGS) entry which is preliminary data.</text>
</comment>
<dbReference type="Proteomes" id="UP000658690">
    <property type="component" value="Unassembled WGS sequence"/>
</dbReference>
<evidence type="ECO:0000313" key="3">
    <source>
        <dbReference type="EMBL" id="NOU89748.1"/>
    </source>
</evidence>
<evidence type="ECO:0000313" key="4">
    <source>
        <dbReference type="Proteomes" id="UP000658690"/>
    </source>
</evidence>
<accession>A0ABX1Z8Y3</accession>
<proteinExistence type="predicted"/>
<feature type="chain" id="PRO_5046325474" description="Lipoprotein" evidence="2">
    <location>
        <begin position="25"/>
        <end position="203"/>
    </location>
</feature>
<evidence type="ECO:0000256" key="2">
    <source>
        <dbReference type="SAM" id="SignalP"/>
    </source>
</evidence>
<feature type="region of interest" description="Disordered" evidence="1">
    <location>
        <begin position="30"/>
        <end position="50"/>
    </location>
</feature>
<organism evidence="3 4">
    <name type="scientific">Paenibacillus germinis</name>
    <dbReference type="NCBI Taxonomy" id="2654979"/>
    <lineage>
        <taxon>Bacteria</taxon>
        <taxon>Bacillati</taxon>
        <taxon>Bacillota</taxon>
        <taxon>Bacilli</taxon>
        <taxon>Bacillales</taxon>
        <taxon>Paenibacillaceae</taxon>
        <taxon>Paenibacillus</taxon>
    </lineage>
</organism>
<keyword evidence="4" id="KW-1185">Reference proteome</keyword>